<feature type="chain" id="PRO_5039221198" description="Tetratricopeptide repeat protein" evidence="1">
    <location>
        <begin position="23"/>
        <end position="168"/>
    </location>
</feature>
<evidence type="ECO:0008006" key="4">
    <source>
        <dbReference type="Google" id="ProtNLM"/>
    </source>
</evidence>
<dbReference type="EMBL" id="JAHLFN010000063">
    <property type="protein sequence ID" value="MBU3842603.1"/>
    <property type="molecule type" value="Genomic_DNA"/>
</dbReference>
<gene>
    <name evidence="2" type="ORF">IAA47_06460</name>
</gene>
<keyword evidence="1" id="KW-0732">Signal</keyword>
<reference evidence="2" key="1">
    <citation type="journal article" date="2021" name="PeerJ">
        <title>Extensive microbial diversity within the chicken gut microbiome revealed by metagenomics and culture.</title>
        <authorList>
            <person name="Gilroy R."/>
            <person name="Ravi A."/>
            <person name="Getino M."/>
            <person name="Pursley I."/>
            <person name="Horton D.L."/>
            <person name="Alikhan N.F."/>
            <person name="Baker D."/>
            <person name="Gharbi K."/>
            <person name="Hall N."/>
            <person name="Watson M."/>
            <person name="Adriaenssens E.M."/>
            <person name="Foster-Nyarko E."/>
            <person name="Jarju S."/>
            <person name="Secka A."/>
            <person name="Antonio M."/>
            <person name="Oren A."/>
            <person name="Chaudhuri R.R."/>
            <person name="La Ragione R."/>
            <person name="Hildebrand F."/>
            <person name="Pallen M.J."/>
        </authorList>
    </citation>
    <scope>NUCLEOTIDE SEQUENCE</scope>
    <source>
        <strain evidence="2">A6-441</strain>
    </source>
</reference>
<organism evidence="2 3">
    <name type="scientific">Candidatus Fusobacterium pullicola</name>
    <dbReference type="NCBI Taxonomy" id="2838601"/>
    <lineage>
        <taxon>Bacteria</taxon>
        <taxon>Fusobacteriati</taxon>
        <taxon>Fusobacteriota</taxon>
        <taxon>Fusobacteriia</taxon>
        <taxon>Fusobacteriales</taxon>
        <taxon>Fusobacteriaceae</taxon>
        <taxon>Fusobacterium</taxon>
    </lineage>
</organism>
<name>A0A9E2KZ11_9FUSO</name>
<reference evidence="2" key="2">
    <citation type="submission" date="2021-04" db="EMBL/GenBank/DDBJ databases">
        <authorList>
            <person name="Gilroy R."/>
        </authorList>
    </citation>
    <scope>NUCLEOTIDE SEQUENCE</scope>
    <source>
        <strain evidence="2">A6-441</strain>
    </source>
</reference>
<evidence type="ECO:0000313" key="3">
    <source>
        <dbReference type="Proteomes" id="UP000724657"/>
    </source>
</evidence>
<dbReference type="PROSITE" id="PS51257">
    <property type="entry name" value="PROKAR_LIPOPROTEIN"/>
    <property type="match status" value="1"/>
</dbReference>
<comment type="caution">
    <text evidence="2">The sequence shown here is derived from an EMBL/GenBank/DDBJ whole genome shotgun (WGS) entry which is preliminary data.</text>
</comment>
<evidence type="ECO:0000256" key="1">
    <source>
        <dbReference type="SAM" id="SignalP"/>
    </source>
</evidence>
<protein>
    <recommendedName>
        <fullName evidence="4">Tetratricopeptide repeat protein</fullName>
    </recommendedName>
</protein>
<proteinExistence type="predicted"/>
<sequence length="168" mass="18023">MKKFIILSFLVASFAACSNSSSTTKPTVSTTTVVNTLNSTTNILQGIAAYKNGDMTGAYNALKNLSPASTNLETYSTYLNVPQNLNKNQELLTALKSGNEYFGNSKEYALNYANILASKFNDKTAAINILENYMKTNGNNSEVVKSLADLYTSAGNVTKAASLLKSSN</sequence>
<dbReference type="Gene3D" id="1.25.40.10">
    <property type="entry name" value="Tetratricopeptide repeat domain"/>
    <property type="match status" value="1"/>
</dbReference>
<evidence type="ECO:0000313" key="2">
    <source>
        <dbReference type="EMBL" id="MBU3842603.1"/>
    </source>
</evidence>
<dbReference type="Proteomes" id="UP000724657">
    <property type="component" value="Unassembled WGS sequence"/>
</dbReference>
<dbReference type="InterPro" id="IPR011990">
    <property type="entry name" value="TPR-like_helical_dom_sf"/>
</dbReference>
<accession>A0A9E2KZ11</accession>
<feature type="signal peptide" evidence="1">
    <location>
        <begin position="1"/>
        <end position="22"/>
    </location>
</feature>
<dbReference type="SUPFAM" id="SSF48452">
    <property type="entry name" value="TPR-like"/>
    <property type="match status" value="1"/>
</dbReference>
<dbReference type="AlphaFoldDB" id="A0A9E2KZ11"/>